<dbReference type="GO" id="GO:0005524">
    <property type="term" value="F:ATP binding"/>
    <property type="evidence" value="ECO:0007669"/>
    <property type="project" value="UniProtKB-KW"/>
</dbReference>
<keyword evidence="15" id="KW-1185">Reference proteome</keyword>
<dbReference type="GO" id="GO:0004674">
    <property type="term" value="F:protein serine/threonine kinase activity"/>
    <property type="evidence" value="ECO:0007669"/>
    <property type="project" value="UniProtKB-KW"/>
</dbReference>
<name>A0AAD3H3F3_9STRA</name>
<dbReference type="InterPro" id="IPR000687">
    <property type="entry name" value="RIO_kinase"/>
</dbReference>
<dbReference type="CDD" id="cd05145">
    <property type="entry name" value="RIO1_like"/>
    <property type="match status" value="1"/>
</dbReference>
<dbReference type="PANTHER" id="PTHR45723">
    <property type="entry name" value="SERINE/THREONINE-PROTEIN KINASE RIO1"/>
    <property type="match status" value="1"/>
</dbReference>
<dbReference type="InterPro" id="IPR051272">
    <property type="entry name" value="RIO-type_Ser/Thr_kinase"/>
</dbReference>
<evidence type="ECO:0000256" key="11">
    <source>
        <dbReference type="ARBA" id="ARBA00048679"/>
    </source>
</evidence>
<evidence type="ECO:0000256" key="6">
    <source>
        <dbReference type="ARBA" id="ARBA00022741"/>
    </source>
</evidence>
<reference evidence="14 15" key="1">
    <citation type="journal article" date="2021" name="Sci. Rep.">
        <title>The genome of the diatom Chaetoceros tenuissimus carries an ancient integrated fragment of an extant virus.</title>
        <authorList>
            <person name="Hongo Y."/>
            <person name="Kimura K."/>
            <person name="Takaki Y."/>
            <person name="Yoshida Y."/>
            <person name="Baba S."/>
            <person name="Kobayashi G."/>
            <person name="Nagasaki K."/>
            <person name="Hano T."/>
            <person name="Tomaru Y."/>
        </authorList>
    </citation>
    <scope>NUCLEOTIDE SEQUENCE [LARGE SCALE GENOMIC DNA]</scope>
    <source>
        <strain evidence="14 15">NIES-3715</strain>
    </source>
</reference>
<feature type="region of interest" description="Disordered" evidence="12">
    <location>
        <begin position="149"/>
        <end position="169"/>
    </location>
</feature>
<dbReference type="InterPro" id="IPR003903">
    <property type="entry name" value="UIM_dom"/>
</dbReference>
<evidence type="ECO:0000256" key="12">
    <source>
        <dbReference type="SAM" id="MobiDB-lite"/>
    </source>
</evidence>
<dbReference type="InterPro" id="IPR000719">
    <property type="entry name" value="Prot_kinase_dom"/>
</dbReference>
<dbReference type="Gene3D" id="6.10.140.100">
    <property type="match status" value="1"/>
</dbReference>
<dbReference type="SMART" id="SM00090">
    <property type="entry name" value="RIO"/>
    <property type="match status" value="1"/>
</dbReference>
<keyword evidence="4" id="KW-0808">Transferase</keyword>
<keyword evidence="3" id="KW-0723">Serine/threonine-protein kinase</keyword>
<keyword evidence="5" id="KW-0479">Metal-binding</keyword>
<keyword evidence="7" id="KW-0418">Kinase</keyword>
<accession>A0AAD3H3F3</accession>
<evidence type="ECO:0000256" key="10">
    <source>
        <dbReference type="ARBA" id="ARBA00047899"/>
    </source>
</evidence>
<evidence type="ECO:0000256" key="1">
    <source>
        <dbReference type="ARBA" id="ARBA00009196"/>
    </source>
</evidence>
<evidence type="ECO:0000313" key="14">
    <source>
        <dbReference type="EMBL" id="GFH48856.1"/>
    </source>
</evidence>
<evidence type="ECO:0000256" key="2">
    <source>
        <dbReference type="ARBA" id="ARBA00012513"/>
    </source>
</evidence>
<dbReference type="Gene3D" id="3.30.200.20">
    <property type="entry name" value="Phosphorylase Kinase, domain 1"/>
    <property type="match status" value="1"/>
</dbReference>
<dbReference type="GO" id="GO:0046872">
    <property type="term" value="F:metal ion binding"/>
    <property type="evidence" value="ECO:0007669"/>
    <property type="project" value="UniProtKB-KW"/>
</dbReference>
<dbReference type="PROSITE" id="PS01245">
    <property type="entry name" value="RIO1"/>
    <property type="match status" value="1"/>
</dbReference>
<evidence type="ECO:0000256" key="3">
    <source>
        <dbReference type="ARBA" id="ARBA00022527"/>
    </source>
</evidence>
<evidence type="ECO:0000256" key="8">
    <source>
        <dbReference type="ARBA" id="ARBA00022840"/>
    </source>
</evidence>
<evidence type="ECO:0000259" key="13">
    <source>
        <dbReference type="PROSITE" id="PS50011"/>
    </source>
</evidence>
<dbReference type="PROSITE" id="PS50330">
    <property type="entry name" value="UIM"/>
    <property type="match status" value="3"/>
</dbReference>
<dbReference type="AlphaFoldDB" id="A0AAD3H3F3"/>
<evidence type="ECO:0000313" key="15">
    <source>
        <dbReference type="Proteomes" id="UP001054902"/>
    </source>
</evidence>
<dbReference type="Pfam" id="PF01163">
    <property type="entry name" value="RIO1"/>
    <property type="match status" value="1"/>
</dbReference>
<dbReference type="Gene3D" id="1.10.510.10">
    <property type="entry name" value="Transferase(Phosphotransferase) domain 1"/>
    <property type="match status" value="1"/>
</dbReference>
<dbReference type="EMBL" id="BLLK01000029">
    <property type="protein sequence ID" value="GFH48856.1"/>
    <property type="molecule type" value="Genomic_DNA"/>
</dbReference>
<dbReference type="PROSITE" id="PS50011">
    <property type="entry name" value="PROTEIN_KINASE_DOM"/>
    <property type="match status" value="1"/>
</dbReference>
<protein>
    <recommendedName>
        <fullName evidence="2">non-specific serine/threonine protein kinase</fullName>
        <ecNumber evidence="2">2.7.11.1</ecNumber>
    </recommendedName>
</protein>
<sequence length="768" mass="87156">MLEQENQSSNDAKVSSENDEEKPMNVDSTPKPGPSPNAWGIKQAAVFNDATENSSKPNFLSILQEEEEIKAKKKKKNVQFSEENNRVISDEEEMIRQAIEASLKDENHKSEDSLLGEQIMDREEEMDEEEMIRLAIEASLGQENAKKSACAESTRQISPLGFESPSPLEMDDEMDDDIKLAIQLSMAEMNKTSLEGDVWDRKMPAKMDVPQKGTENENVISNVKQSSVAVASMPPARNISQSEEEEIARAIMEADDREQAESLRLAMELQEEENLNFEKMKVDRVRNANARSNVRTVSKHEFEYHSASHVSEKRQIFSHADVDHHDEIYGNEIHNHGVEDAHHHNSQTSGFSINASTPSKTWSRLDDNHIIGPNNEIRTKHDVELKNHANASRLLGPNSSLANKSGTLAVSDAAYNSFNRSLKSTMRRRAMVKGVERSGTGRAENITEKTRGGALDANVRLLLTKAINNGMITHCNGAVKEGKEAIVYHADGGTESEGYDVAVKVFKRIQEFRNRSAYVDSDPRYHGSKFRNADKRQQVELWTEKEYRNLVRAYRGGVAVPTPLMQKENVLFMRFLGDGGWPATQLREVELKRMSKRWRVLYIQCLAAIRRLYHCAKLIHADLSEYNILVCPMSQVENAMNKSEEAKDDLQIVLIDFGQAVELKHPDAMDFLKRDLSMVNAFFKKQDIKTLTEEESLNFVIEDFVPTEEEEGNDEEVDSQNMKMDDSALGEDENEVWRHSIAGWSDVKDMERLENMLKKVEEIVTKTY</sequence>
<evidence type="ECO:0000256" key="4">
    <source>
        <dbReference type="ARBA" id="ARBA00022679"/>
    </source>
</evidence>
<feature type="compositionally biased region" description="Polar residues" evidence="12">
    <location>
        <begin position="1"/>
        <end position="15"/>
    </location>
</feature>
<dbReference type="InterPro" id="IPR011009">
    <property type="entry name" value="Kinase-like_dom_sf"/>
</dbReference>
<dbReference type="InterPro" id="IPR018934">
    <property type="entry name" value="RIO_dom"/>
</dbReference>
<dbReference type="InterPro" id="IPR018935">
    <property type="entry name" value="RIO_kinase_CS"/>
</dbReference>
<dbReference type="EC" id="2.7.11.1" evidence="2"/>
<dbReference type="SUPFAM" id="SSF56112">
    <property type="entry name" value="Protein kinase-like (PK-like)"/>
    <property type="match status" value="1"/>
</dbReference>
<keyword evidence="6" id="KW-0547">Nucleotide-binding</keyword>
<evidence type="ECO:0000256" key="7">
    <source>
        <dbReference type="ARBA" id="ARBA00022777"/>
    </source>
</evidence>
<dbReference type="Proteomes" id="UP001054902">
    <property type="component" value="Unassembled WGS sequence"/>
</dbReference>
<feature type="domain" description="Protein kinase" evidence="13">
    <location>
        <begin position="473"/>
        <end position="768"/>
    </location>
</feature>
<dbReference type="SMART" id="SM00726">
    <property type="entry name" value="UIM"/>
    <property type="match status" value="3"/>
</dbReference>
<gene>
    <name evidence="14" type="ORF">CTEN210_05332</name>
</gene>
<evidence type="ECO:0000256" key="9">
    <source>
        <dbReference type="ARBA" id="ARBA00022842"/>
    </source>
</evidence>
<dbReference type="InterPro" id="IPR008266">
    <property type="entry name" value="Tyr_kinase_AS"/>
</dbReference>
<feature type="region of interest" description="Disordered" evidence="12">
    <location>
        <begin position="1"/>
        <end position="59"/>
    </location>
</feature>
<organism evidence="14 15">
    <name type="scientific">Chaetoceros tenuissimus</name>
    <dbReference type="NCBI Taxonomy" id="426638"/>
    <lineage>
        <taxon>Eukaryota</taxon>
        <taxon>Sar</taxon>
        <taxon>Stramenopiles</taxon>
        <taxon>Ochrophyta</taxon>
        <taxon>Bacillariophyta</taxon>
        <taxon>Coscinodiscophyceae</taxon>
        <taxon>Chaetocerotophycidae</taxon>
        <taxon>Chaetocerotales</taxon>
        <taxon>Chaetocerotaceae</taxon>
        <taxon>Chaetoceros</taxon>
    </lineage>
</organism>
<comment type="catalytic activity">
    <reaction evidence="11">
        <text>L-seryl-[protein] + ATP = O-phospho-L-seryl-[protein] + ADP + H(+)</text>
        <dbReference type="Rhea" id="RHEA:17989"/>
        <dbReference type="Rhea" id="RHEA-COMP:9863"/>
        <dbReference type="Rhea" id="RHEA-COMP:11604"/>
        <dbReference type="ChEBI" id="CHEBI:15378"/>
        <dbReference type="ChEBI" id="CHEBI:29999"/>
        <dbReference type="ChEBI" id="CHEBI:30616"/>
        <dbReference type="ChEBI" id="CHEBI:83421"/>
        <dbReference type="ChEBI" id="CHEBI:456216"/>
        <dbReference type="EC" id="2.7.11.1"/>
    </reaction>
</comment>
<evidence type="ECO:0000256" key="5">
    <source>
        <dbReference type="ARBA" id="ARBA00022723"/>
    </source>
</evidence>
<comment type="catalytic activity">
    <reaction evidence="10">
        <text>L-threonyl-[protein] + ATP = O-phospho-L-threonyl-[protein] + ADP + H(+)</text>
        <dbReference type="Rhea" id="RHEA:46608"/>
        <dbReference type="Rhea" id="RHEA-COMP:11060"/>
        <dbReference type="Rhea" id="RHEA-COMP:11605"/>
        <dbReference type="ChEBI" id="CHEBI:15378"/>
        <dbReference type="ChEBI" id="CHEBI:30013"/>
        <dbReference type="ChEBI" id="CHEBI:30616"/>
        <dbReference type="ChEBI" id="CHEBI:61977"/>
        <dbReference type="ChEBI" id="CHEBI:456216"/>
        <dbReference type="EC" id="2.7.11.1"/>
    </reaction>
</comment>
<comment type="caution">
    <text evidence="14">The sequence shown here is derived from an EMBL/GenBank/DDBJ whole genome shotgun (WGS) entry which is preliminary data.</text>
</comment>
<comment type="similarity">
    <text evidence="1">Belongs to the protein kinase superfamily. RIO-type Ser/Thr kinase family.</text>
</comment>
<proteinExistence type="inferred from homology"/>
<dbReference type="PROSITE" id="PS00109">
    <property type="entry name" value="PROTEIN_KINASE_TYR"/>
    <property type="match status" value="1"/>
</dbReference>
<keyword evidence="9" id="KW-0460">Magnesium</keyword>
<keyword evidence="8" id="KW-0067">ATP-binding</keyword>